<dbReference type="Proteomes" id="UP000618733">
    <property type="component" value="Unassembled WGS sequence"/>
</dbReference>
<organism evidence="1 2">
    <name type="scientific">Leucobacter edaphi</name>
    <dbReference type="NCBI Taxonomy" id="2796472"/>
    <lineage>
        <taxon>Bacteria</taxon>
        <taxon>Bacillati</taxon>
        <taxon>Actinomycetota</taxon>
        <taxon>Actinomycetes</taxon>
        <taxon>Micrococcales</taxon>
        <taxon>Microbacteriaceae</taxon>
        <taxon>Leucobacter</taxon>
    </lineage>
</organism>
<dbReference type="RefSeq" id="WP_200132656.1">
    <property type="nucleotide sequence ID" value="NZ_JAEHOI010000011.1"/>
</dbReference>
<evidence type="ECO:0000313" key="1">
    <source>
        <dbReference type="EMBL" id="MBK0422444.1"/>
    </source>
</evidence>
<dbReference type="EMBL" id="JAEHOI010000011">
    <property type="protein sequence ID" value="MBK0422444.1"/>
    <property type="molecule type" value="Genomic_DNA"/>
</dbReference>
<name>A0A934QD62_9MICO</name>
<evidence type="ECO:0000313" key="2">
    <source>
        <dbReference type="Proteomes" id="UP000618733"/>
    </source>
</evidence>
<reference evidence="1" key="1">
    <citation type="submission" date="2020-12" db="EMBL/GenBank/DDBJ databases">
        <title>Leucobacter sp. CAS2, isolated from Chromium sludge.</title>
        <authorList>
            <person name="Xu Z."/>
        </authorList>
    </citation>
    <scope>NUCLEOTIDE SEQUENCE</scope>
    <source>
        <strain evidence="1">CSA2</strain>
    </source>
</reference>
<dbReference type="AlphaFoldDB" id="A0A934QD62"/>
<proteinExistence type="predicted"/>
<accession>A0A934QD62</accession>
<comment type="caution">
    <text evidence="1">The sequence shown here is derived from an EMBL/GenBank/DDBJ whole genome shotgun (WGS) entry which is preliminary data.</text>
</comment>
<gene>
    <name evidence="1" type="ORF">JD292_10210</name>
</gene>
<sequence>MASSAQQVTQDRKVAHGGAAARANFALRASVPALSDPNRRSDQFIERVLIKTRTPP</sequence>
<keyword evidence="2" id="KW-1185">Reference proteome</keyword>
<protein>
    <submittedName>
        <fullName evidence="1">Uncharacterized protein</fullName>
    </submittedName>
</protein>